<proteinExistence type="predicted"/>
<evidence type="ECO:0000313" key="2">
    <source>
        <dbReference type="Proteomes" id="UP001164286"/>
    </source>
</evidence>
<evidence type="ECO:0000313" key="1">
    <source>
        <dbReference type="EMBL" id="KAI9632415.1"/>
    </source>
</evidence>
<name>A0AA38LQX1_9TREE</name>
<protein>
    <submittedName>
        <fullName evidence="1">Uncharacterized protein</fullName>
    </submittedName>
</protein>
<keyword evidence="2" id="KW-1185">Reference proteome</keyword>
<dbReference type="GeneID" id="77727209"/>
<dbReference type="Proteomes" id="UP001164286">
    <property type="component" value="Unassembled WGS sequence"/>
</dbReference>
<dbReference type="RefSeq" id="XP_052942192.1">
    <property type="nucleotide sequence ID" value="XM_053088004.1"/>
</dbReference>
<sequence length="306" mass="33468">MSPSSLSRQFPNQLFVYNVREFFSPTRASGIITSAMERSFRASSLGRPLHDYSTHRFLTRLVVTDMQNSATGDGLSHKDRESARADAAEGIRSILRSIKSSIKKAGRGSEDTSGSQDVQDGTNQIVYLTGTQVLVHSTKHREFSDTRHADLGFKYGDDLRPLLAALAPAITKFRGADSDPVQYYQSDPGAHLRTTRGSAAPHRVPLDSPGTPVNYITKDLEILTSKMLPGIKTWYLNELEDAAKQFPRGNGGLESLAIYIPYPLGVDETEMPAFCAEAKAAMDAILRKNKANTKTESGEEAKSASP</sequence>
<organism evidence="1 2">
    <name type="scientific">Dioszegia hungarica</name>
    <dbReference type="NCBI Taxonomy" id="4972"/>
    <lineage>
        <taxon>Eukaryota</taxon>
        <taxon>Fungi</taxon>
        <taxon>Dikarya</taxon>
        <taxon>Basidiomycota</taxon>
        <taxon>Agaricomycotina</taxon>
        <taxon>Tremellomycetes</taxon>
        <taxon>Tremellales</taxon>
        <taxon>Bulleribasidiaceae</taxon>
        <taxon>Dioszegia</taxon>
    </lineage>
</organism>
<reference evidence="1" key="1">
    <citation type="journal article" date="2022" name="G3 (Bethesda)">
        <title>High quality genome of the basidiomycete yeast Dioszegia hungarica PDD-24b-2 isolated from cloud water.</title>
        <authorList>
            <person name="Jarrige D."/>
            <person name="Haridas S."/>
            <person name="Bleykasten-Grosshans C."/>
            <person name="Joly M."/>
            <person name="Nadalig T."/>
            <person name="Sancelme M."/>
            <person name="Vuilleumier S."/>
            <person name="Grigoriev I.V."/>
            <person name="Amato P."/>
            <person name="Bringel F."/>
        </authorList>
    </citation>
    <scope>NUCLEOTIDE SEQUENCE</scope>
    <source>
        <strain evidence="1">PDD-24b-2</strain>
    </source>
</reference>
<dbReference type="EMBL" id="JAKWFO010000014">
    <property type="protein sequence ID" value="KAI9632415.1"/>
    <property type="molecule type" value="Genomic_DNA"/>
</dbReference>
<dbReference type="AlphaFoldDB" id="A0AA38LQX1"/>
<comment type="caution">
    <text evidence="1">The sequence shown here is derived from an EMBL/GenBank/DDBJ whole genome shotgun (WGS) entry which is preliminary data.</text>
</comment>
<gene>
    <name evidence="1" type="ORF">MKK02DRAFT_30233</name>
</gene>
<accession>A0AA38LQX1</accession>